<reference evidence="3" key="1">
    <citation type="submission" date="2023-03" db="EMBL/GenBank/DDBJ databases">
        <title>Near-Complete genome sequence of Lipomyces tetrasporous NRRL Y-64009, an oleaginous yeast capable of growing on lignocellulosic hydrolysates.</title>
        <authorList>
            <consortium name="Lawrence Berkeley National Laboratory"/>
            <person name="Jagtap S.S."/>
            <person name="Liu J.-J."/>
            <person name="Walukiewicz H.E."/>
            <person name="Pangilinan J."/>
            <person name="Lipzen A."/>
            <person name="Ahrendt S."/>
            <person name="Koriabine M."/>
            <person name="Cobaugh K."/>
            <person name="Salamov A."/>
            <person name="Yoshinaga Y."/>
            <person name="Ng V."/>
            <person name="Daum C."/>
            <person name="Grigoriev I.V."/>
            <person name="Slininger P.J."/>
            <person name="Dien B.S."/>
            <person name="Jin Y.-S."/>
            <person name="Rao C.V."/>
        </authorList>
    </citation>
    <scope>NUCLEOTIDE SEQUENCE</scope>
    <source>
        <strain evidence="3">NRRL Y-64009</strain>
    </source>
</reference>
<feature type="region of interest" description="Disordered" evidence="1">
    <location>
        <begin position="66"/>
        <end position="106"/>
    </location>
</feature>
<dbReference type="GeneID" id="80881864"/>
<keyword evidence="4" id="KW-1185">Reference proteome</keyword>
<organism evidence="3 4">
    <name type="scientific">Lipomyces tetrasporus</name>
    <dbReference type="NCBI Taxonomy" id="54092"/>
    <lineage>
        <taxon>Eukaryota</taxon>
        <taxon>Fungi</taxon>
        <taxon>Dikarya</taxon>
        <taxon>Ascomycota</taxon>
        <taxon>Saccharomycotina</taxon>
        <taxon>Lipomycetes</taxon>
        <taxon>Lipomycetales</taxon>
        <taxon>Lipomycetaceae</taxon>
        <taxon>Lipomyces</taxon>
    </lineage>
</organism>
<name>A0AAD7QWK9_9ASCO</name>
<feature type="compositionally biased region" description="Basic and acidic residues" evidence="1">
    <location>
        <begin position="94"/>
        <end position="106"/>
    </location>
</feature>
<evidence type="ECO:0000256" key="2">
    <source>
        <dbReference type="SAM" id="SignalP"/>
    </source>
</evidence>
<evidence type="ECO:0000313" key="4">
    <source>
        <dbReference type="Proteomes" id="UP001217417"/>
    </source>
</evidence>
<dbReference type="AlphaFoldDB" id="A0AAD7QWK9"/>
<comment type="caution">
    <text evidence="3">The sequence shown here is derived from an EMBL/GenBank/DDBJ whole genome shotgun (WGS) entry which is preliminary data.</text>
</comment>
<accession>A0AAD7QWK9</accession>
<dbReference type="EMBL" id="JARPMG010000002">
    <property type="protein sequence ID" value="KAJ8102829.1"/>
    <property type="molecule type" value="Genomic_DNA"/>
</dbReference>
<evidence type="ECO:0000256" key="1">
    <source>
        <dbReference type="SAM" id="MobiDB-lite"/>
    </source>
</evidence>
<evidence type="ECO:0000313" key="3">
    <source>
        <dbReference type="EMBL" id="KAJ8102829.1"/>
    </source>
</evidence>
<feature type="signal peptide" evidence="2">
    <location>
        <begin position="1"/>
        <end position="25"/>
    </location>
</feature>
<gene>
    <name evidence="3" type="ORF">POJ06DRAFT_245756</name>
</gene>
<keyword evidence="2" id="KW-0732">Signal</keyword>
<feature type="chain" id="PRO_5042183285" evidence="2">
    <location>
        <begin position="26"/>
        <end position="106"/>
    </location>
</feature>
<proteinExistence type="predicted"/>
<dbReference type="RefSeq" id="XP_056046279.1">
    <property type="nucleotide sequence ID" value="XM_056186698.1"/>
</dbReference>
<dbReference type="Proteomes" id="UP001217417">
    <property type="component" value="Unassembled WGS sequence"/>
</dbReference>
<sequence>MNAIIFILFAAALLLLVIFLPVLNGVGSYKFQKPAPSRARKLKTEDEDNKSEDTSFVKFKLAEGTSSSIRSALREEDEDEDASVGQRVRSRNTAGREKLTGKGYEV</sequence>
<protein>
    <submittedName>
        <fullName evidence="3">Uncharacterized protein</fullName>
    </submittedName>
</protein>